<dbReference type="SMART" id="SM01144">
    <property type="entry name" value="DTW"/>
    <property type="match status" value="1"/>
</dbReference>
<dbReference type="GO" id="GO:0016432">
    <property type="term" value="F:tRNA-uridine aminocarboxypropyltransferase activity"/>
    <property type="evidence" value="ECO:0007669"/>
    <property type="project" value="UniProtKB-EC"/>
</dbReference>
<organism evidence="6 7">
    <name type="scientific">Salinivibrio kushneri</name>
    <dbReference type="NCBI Taxonomy" id="1908198"/>
    <lineage>
        <taxon>Bacteria</taxon>
        <taxon>Pseudomonadati</taxon>
        <taxon>Pseudomonadota</taxon>
        <taxon>Gammaproteobacteria</taxon>
        <taxon>Vibrionales</taxon>
        <taxon>Vibrionaceae</taxon>
        <taxon>Salinivibrio</taxon>
    </lineage>
</organism>
<evidence type="ECO:0000313" key="7">
    <source>
        <dbReference type="Proteomes" id="UP001164748"/>
    </source>
</evidence>
<feature type="domain" description="DTW" evidence="5">
    <location>
        <begin position="31"/>
        <end position="224"/>
    </location>
</feature>
<keyword evidence="3" id="KW-0949">S-adenosyl-L-methionine</keyword>
<name>A0AA47LQB2_9GAMM</name>
<evidence type="ECO:0000256" key="3">
    <source>
        <dbReference type="ARBA" id="ARBA00022691"/>
    </source>
</evidence>
<proteinExistence type="predicted"/>
<keyword evidence="4" id="KW-0819">tRNA processing</keyword>
<evidence type="ECO:0000256" key="2">
    <source>
        <dbReference type="ARBA" id="ARBA00022679"/>
    </source>
</evidence>
<evidence type="ECO:0000259" key="5">
    <source>
        <dbReference type="SMART" id="SM01144"/>
    </source>
</evidence>
<dbReference type="AlphaFoldDB" id="A0AA47LQB2"/>
<dbReference type="EC" id="2.5.1.25" evidence="1"/>
<gene>
    <name evidence="6" type="ORF">N8M53_06680</name>
</gene>
<dbReference type="RefSeq" id="WP_269578205.1">
    <property type="nucleotide sequence ID" value="NZ_CP114588.1"/>
</dbReference>
<dbReference type="EMBL" id="CP114588">
    <property type="protein sequence ID" value="WBA07559.1"/>
    <property type="molecule type" value="Genomic_DNA"/>
</dbReference>
<evidence type="ECO:0000256" key="1">
    <source>
        <dbReference type="ARBA" id="ARBA00012386"/>
    </source>
</evidence>
<reference evidence="6" key="1">
    <citation type="submission" date="2022-09" db="EMBL/GenBank/DDBJ databases">
        <authorList>
            <person name="Li Z.-J."/>
        </authorList>
    </citation>
    <scope>NUCLEOTIDE SEQUENCE</scope>
    <source>
        <strain evidence="6">TGB11</strain>
    </source>
</reference>
<evidence type="ECO:0000313" key="6">
    <source>
        <dbReference type="EMBL" id="WBA07559.1"/>
    </source>
</evidence>
<keyword evidence="2" id="KW-0808">Transferase</keyword>
<dbReference type="GO" id="GO:0008033">
    <property type="term" value="P:tRNA processing"/>
    <property type="evidence" value="ECO:0007669"/>
    <property type="project" value="UniProtKB-KW"/>
</dbReference>
<dbReference type="Proteomes" id="UP001164748">
    <property type="component" value="Chromosome"/>
</dbReference>
<sequence>MRQSAPRHAIHQLYSARLARATRPYLARGASVDRCPSCMLVRHFCVCEYRAACQTHAAFMLLMYDDEVLKPSNTGRLIADCVADTYAFIWSRTQPDPDMLALLSRSEFQPYVVFPAQYTIPTRMTSPARIHDNAKRPLFIIIDGTWREAKKIFRKSPWLDHFPVLSIEPQALSRYRVRDAHGENQLATAEVAAEVLAVNQEQKAADYLNQWFDVFRERYLAGKRQKHLAEDNALTRFLDDQPRVNDADT</sequence>
<accession>A0AA47LQB2</accession>
<dbReference type="InterPro" id="IPR039262">
    <property type="entry name" value="DTWD2/TAPT"/>
</dbReference>
<dbReference type="PANTHER" id="PTHR21392:SF1">
    <property type="entry name" value="TRNA-URIDINE AMINOCARBOXYPROPYLTRANSFERASE"/>
    <property type="match status" value="1"/>
</dbReference>
<dbReference type="InterPro" id="IPR005636">
    <property type="entry name" value="DTW"/>
</dbReference>
<dbReference type="PANTHER" id="PTHR21392">
    <property type="entry name" value="TRNA-URIDINE AMINOCARBOXYPROPYLTRANSFERASE 2"/>
    <property type="match status" value="1"/>
</dbReference>
<evidence type="ECO:0000256" key="4">
    <source>
        <dbReference type="ARBA" id="ARBA00022694"/>
    </source>
</evidence>
<dbReference type="Pfam" id="PF03942">
    <property type="entry name" value="DTW"/>
    <property type="match status" value="1"/>
</dbReference>
<protein>
    <recommendedName>
        <fullName evidence="1">tRNA-uridine aminocarboxypropyltransferase</fullName>
        <ecNumber evidence="1">2.5.1.25</ecNumber>
    </recommendedName>
</protein>